<dbReference type="PANTHER" id="PTHR33154:SF33">
    <property type="entry name" value="TRANSCRIPTIONAL REPRESSOR SDPR"/>
    <property type="match status" value="1"/>
</dbReference>
<dbReference type="InterPro" id="IPR001845">
    <property type="entry name" value="HTH_ArsR_DNA-bd_dom"/>
</dbReference>
<dbReference type="Gene3D" id="1.10.10.10">
    <property type="entry name" value="Winged helix-like DNA-binding domain superfamily/Winged helix DNA-binding domain"/>
    <property type="match status" value="1"/>
</dbReference>
<keyword evidence="3" id="KW-0804">Transcription</keyword>
<dbReference type="InterPro" id="IPR036388">
    <property type="entry name" value="WH-like_DNA-bd_sf"/>
</dbReference>
<comment type="caution">
    <text evidence="5">The sequence shown here is derived from an EMBL/GenBank/DDBJ whole genome shotgun (WGS) entry which is preliminary data.</text>
</comment>
<evidence type="ECO:0000256" key="2">
    <source>
        <dbReference type="ARBA" id="ARBA00023125"/>
    </source>
</evidence>
<dbReference type="InterPro" id="IPR011991">
    <property type="entry name" value="ArsR-like_HTH"/>
</dbReference>
<sequence length="184" mass="20429">MRALAHPVRLRLLGLLRSDGPATATSLAQRLGLNSGATSYHLRQLAAHGFVVDDPDRGTGRDRWWKAAHQSTRTAENVSETPEGREVVDAYTQAIAVVHTEMLQRAMEEASTLPQAWRRPSTTSDWHLRLTPEQAHELMAKIYELMGSWQEADEDAEGTAEFVVHLHSFPRPGTLTPVDAEAQS</sequence>
<dbReference type="InterPro" id="IPR051081">
    <property type="entry name" value="HTH_MetalResp_TranReg"/>
</dbReference>
<dbReference type="Proteomes" id="UP000291189">
    <property type="component" value="Unassembled WGS sequence"/>
</dbReference>
<dbReference type="SMART" id="SM00418">
    <property type="entry name" value="HTH_ARSR"/>
    <property type="match status" value="1"/>
</dbReference>
<evidence type="ECO:0000256" key="1">
    <source>
        <dbReference type="ARBA" id="ARBA00023015"/>
    </source>
</evidence>
<dbReference type="CDD" id="cd00090">
    <property type="entry name" value="HTH_ARSR"/>
    <property type="match status" value="1"/>
</dbReference>
<dbReference type="AlphaFoldDB" id="A0A4V1Z2J6"/>
<evidence type="ECO:0000259" key="4">
    <source>
        <dbReference type="PROSITE" id="PS50987"/>
    </source>
</evidence>
<dbReference type="InterPro" id="IPR036390">
    <property type="entry name" value="WH_DNA-bd_sf"/>
</dbReference>
<evidence type="ECO:0000256" key="3">
    <source>
        <dbReference type="ARBA" id="ARBA00023163"/>
    </source>
</evidence>
<dbReference type="GO" id="GO:0003677">
    <property type="term" value="F:DNA binding"/>
    <property type="evidence" value="ECO:0007669"/>
    <property type="project" value="UniProtKB-KW"/>
</dbReference>
<proteinExistence type="predicted"/>
<accession>A0A4V1Z2J6</accession>
<reference evidence="5 6" key="1">
    <citation type="submission" date="2019-01" db="EMBL/GenBank/DDBJ databases">
        <title>Nocardioides guangzhouensis sp. nov., an actinobacterium isolated from soil.</title>
        <authorList>
            <person name="Fu Y."/>
            <person name="Cai Y."/>
            <person name="Lin Z."/>
            <person name="Chen P."/>
        </authorList>
    </citation>
    <scope>NUCLEOTIDE SEQUENCE [LARGE SCALE GENOMIC DNA]</scope>
    <source>
        <strain evidence="5 6">NBRC 105384</strain>
    </source>
</reference>
<gene>
    <name evidence="5" type="ORF">ETU37_03140</name>
</gene>
<dbReference type="EMBL" id="SDPU01000010">
    <property type="protein sequence ID" value="RYU14636.1"/>
    <property type="molecule type" value="Genomic_DNA"/>
</dbReference>
<dbReference type="PANTHER" id="PTHR33154">
    <property type="entry name" value="TRANSCRIPTIONAL REGULATOR, ARSR FAMILY"/>
    <property type="match status" value="1"/>
</dbReference>
<dbReference type="PROSITE" id="PS50987">
    <property type="entry name" value="HTH_ARSR_2"/>
    <property type="match status" value="1"/>
</dbReference>
<evidence type="ECO:0000313" key="5">
    <source>
        <dbReference type="EMBL" id="RYU14636.1"/>
    </source>
</evidence>
<dbReference type="GO" id="GO:0003700">
    <property type="term" value="F:DNA-binding transcription factor activity"/>
    <property type="evidence" value="ECO:0007669"/>
    <property type="project" value="InterPro"/>
</dbReference>
<dbReference type="OrthoDB" id="7945987at2"/>
<organism evidence="5 6">
    <name type="scientific">Nocardioides iriomotensis</name>
    <dbReference type="NCBI Taxonomy" id="715784"/>
    <lineage>
        <taxon>Bacteria</taxon>
        <taxon>Bacillati</taxon>
        <taxon>Actinomycetota</taxon>
        <taxon>Actinomycetes</taxon>
        <taxon>Propionibacteriales</taxon>
        <taxon>Nocardioidaceae</taxon>
        <taxon>Nocardioides</taxon>
    </lineage>
</organism>
<dbReference type="SUPFAM" id="SSF46785">
    <property type="entry name" value="Winged helix' DNA-binding domain"/>
    <property type="match status" value="1"/>
</dbReference>
<dbReference type="Pfam" id="PF12840">
    <property type="entry name" value="HTH_20"/>
    <property type="match status" value="1"/>
</dbReference>
<keyword evidence="1" id="KW-0805">Transcription regulation</keyword>
<feature type="domain" description="HTH arsR-type" evidence="4">
    <location>
        <begin position="1"/>
        <end position="85"/>
    </location>
</feature>
<protein>
    <submittedName>
        <fullName evidence="5">ArsR family transcriptional regulator</fullName>
    </submittedName>
</protein>
<evidence type="ECO:0000313" key="6">
    <source>
        <dbReference type="Proteomes" id="UP000291189"/>
    </source>
</evidence>
<keyword evidence="6" id="KW-1185">Reference proteome</keyword>
<name>A0A4V1Z2J6_9ACTN</name>
<keyword evidence="2" id="KW-0238">DNA-binding</keyword>